<dbReference type="InParanoid" id="A0A0D0DZD9"/>
<accession>A0A0D0DZD9</accession>
<feature type="region of interest" description="Disordered" evidence="1">
    <location>
        <begin position="86"/>
        <end position="106"/>
    </location>
</feature>
<dbReference type="Proteomes" id="UP000054538">
    <property type="component" value="Unassembled WGS sequence"/>
</dbReference>
<organism evidence="2 3">
    <name type="scientific">Paxillus rubicundulus Ve08.2h10</name>
    <dbReference type="NCBI Taxonomy" id="930991"/>
    <lineage>
        <taxon>Eukaryota</taxon>
        <taxon>Fungi</taxon>
        <taxon>Dikarya</taxon>
        <taxon>Basidiomycota</taxon>
        <taxon>Agaricomycotina</taxon>
        <taxon>Agaricomycetes</taxon>
        <taxon>Agaricomycetidae</taxon>
        <taxon>Boletales</taxon>
        <taxon>Paxilineae</taxon>
        <taxon>Paxillaceae</taxon>
        <taxon>Paxillus</taxon>
    </lineage>
</organism>
<evidence type="ECO:0000313" key="2">
    <source>
        <dbReference type="EMBL" id="KIK95871.1"/>
    </source>
</evidence>
<evidence type="ECO:0000256" key="1">
    <source>
        <dbReference type="SAM" id="MobiDB-lite"/>
    </source>
</evidence>
<evidence type="ECO:0000313" key="3">
    <source>
        <dbReference type="Proteomes" id="UP000054538"/>
    </source>
</evidence>
<dbReference type="OrthoDB" id="2505950at2759"/>
<dbReference type="AlphaFoldDB" id="A0A0D0DZD9"/>
<reference evidence="2 3" key="1">
    <citation type="submission" date="2014-04" db="EMBL/GenBank/DDBJ databases">
        <authorList>
            <consortium name="DOE Joint Genome Institute"/>
            <person name="Kuo A."/>
            <person name="Kohler A."/>
            <person name="Jargeat P."/>
            <person name="Nagy L.G."/>
            <person name="Floudas D."/>
            <person name="Copeland A."/>
            <person name="Barry K.W."/>
            <person name="Cichocki N."/>
            <person name="Veneault-Fourrey C."/>
            <person name="LaButti K."/>
            <person name="Lindquist E.A."/>
            <person name="Lipzen A."/>
            <person name="Lundell T."/>
            <person name="Morin E."/>
            <person name="Murat C."/>
            <person name="Sun H."/>
            <person name="Tunlid A."/>
            <person name="Henrissat B."/>
            <person name="Grigoriev I.V."/>
            <person name="Hibbett D.S."/>
            <person name="Martin F."/>
            <person name="Nordberg H.P."/>
            <person name="Cantor M.N."/>
            <person name="Hua S.X."/>
        </authorList>
    </citation>
    <scope>NUCLEOTIDE SEQUENCE [LARGE SCALE GENOMIC DNA]</scope>
    <source>
        <strain evidence="2 3">Ve08.2h10</strain>
    </source>
</reference>
<protein>
    <submittedName>
        <fullName evidence="2">Uncharacterized protein</fullName>
    </submittedName>
</protein>
<proteinExistence type="predicted"/>
<reference evidence="3" key="2">
    <citation type="submission" date="2015-01" db="EMBL/GenBank/DDBJ databases">
        <title>Evolutionary Origins and Diversification of the Mycorrhizal Mutualists.</title>
        <authorList>
            <consortium name="DOE Joint Genome Institute"/>
            <consortium name="Mycorrhizal Genomics Consortium"/>
            <person name="Kohler A."/>
            <person name="Kuo A."/>
            <person name="Nagy L.G."/>
            <person name="Floudas D."/>
            <person name="Copeland A."/>
            <person name="Barry K.W."/>
            <person name="Cichocki N."/>
            <person name="Veneault-Fourrey C."/>
            <person name="LaButti K."/>
            <person name="Lindquist E.A."/>
            <person name="Lipzen A."/>
            <person name="Lundell T."/>
            <person name="Morin E."/>
            <person name="Murat C."/>
            <person name="Riley R."/>
            <person name="Ohm R."/>
            <person name="Sun H."/>
            <person name="Tunlid A."/>
            <person name="Henrissat B."/>
            <person name="Grigoriev I.V."/>
            <person name="Hibbett D.S."/>
            <person name="Martin F."/>
        </authorList>
    </citation>
    <scope>NUCLEOTIDE SEQUENCE [LARGE SCALE GENOMIC DNA]</scope>
    <source>
        <strain evidence="3">Ve08.2h10</strain>
    </source>
</reference>
<dbReference type="EMBL" id="KN825016">
    <property type="protein sequence ID" value="KIK95871.1"/>
    <property type="molecule type" value="Genomic_DNA"/>
</dbReference>
<keyword evidence="3" id="KW-1185">Reference proteome</keyword>
<name>A0A0D0DZD9_9AGAM</name>
<gene>
    <name evidence="2" type="ORF">PAXRUDRAFT_32736</name>
</gene>
<dbReference type="HOGENOM" id="CLU_156014_0_0_1"/>
<sequence length="127" mass="13567">MASWIDMFSLLTTTLFFVGSILGVLYIAKQISSGVQLTKESLQNKGISITEKGVSVKTQKRFDRDDYVDATQRGLIKAIGAASFGPADQANKHSAQPTSSSGLNALNDNGKKIFGVAMRRSHSGGSK</sequence>
<feature type="compositionally biased region" description="Polar residues" evidence="1">
    <location>
        <begin position="92"/>
        <end position="106"/>
    </location>
</feature>